<dbReference type="Proteomes" id="UP000805614">
    <property type="component" value="Unassembled WGS sequence"/>
</dbReference>
<gene>
    <name evidence="1" type="ORF">HKK74_25985</name>
</gene>
<keyword evidence="2" id="KW-1185">Reference proteome</keyword>
<reference evidence="1 2" key="1">
    <citation type="submission" date="2020-06" db="EMBL/GenBank/DDBJ databases">
        <title>Actinomadura xiongansis sp. nov., isolated from soil of Baiyangdian.</title>
        <authorList>
            <person name="Zhang X."/>
        </authorList>
    </citation>
    <scope>NUCLEOTIDE SEQUENCE [LARGE SCALE GENOMIC DNA]</scope>
    <source>
        <strain evidence="1 2">HBUM206468</strain>
    </source>
</reference>
<evidence type="ECO:0000313" key="1">
    <source>
        <dbReference type="EMBL" id="MBC6468917.1"/>
    </source>
</evidence>
<accession>A0ABR7LVQ5</accession>
<comment type="caution">
    <text evidence="1">The sequence shown here is derived from an EMBL/GenBank/DDBJ whole genome shotgun (WGS) entry which is preliminary data.</text>
</comment>
<proteinExistence type="predicted"/>
<name>A0ABR7LVQ5_9ACTN</name>
<organism evidence="1 2">
    <name type="scientific">Actinomadura alba</name>
    <dbReference type="NCBI Taxonomy" id="406431"/>
    <lineage>
        <taxon>Bacteria</taxon>
        <taxon>Bacillati</taxon>
        <taxon>Actinomycetota</taxon>
        <taxon>Actinomycetes</taxon>
        <taxon>Streptosporangiales</taxon>
        <taxon>Thermomonosporaceae</taxon>
        <taxon>Actinomadura</taxon>
    </lineage>
</organism>
<sequence>MLTETQDNEEIIARVAALDIGKAELVCCVRVATPPPDHQLHTTRLRWRSAGCYRAPSDPPIFGSGVVIVLIARRLPR</sequence>
<protein>
    <recommendedName>
        <fullName evidence="3">Transposase</fullName>
    </recommendedName>
</protein>
<dbReference type="RefSeq" id="WP_187246039.1">
    <property type="nucleotide sequence ID" value="NZ_BAAAOK010000001.1"/>
</dbReference>
<evidence type="ECO:0000313" key="2">
    <source>
        <dbReference type="Proteomes" id="UP000805614"/>
    </source>
</evidence>
<dbReference type="EMBL" id="JABVEC010000022">
    <property type="protein sequence ID" value="MBC6468917.1"/>
    <property type="molecule type" value="Genomic_DNA"/>
</dbReference>
<evidence type="ECO:0008006" key="3">
    <source>
        <dbReference type="Google" id="ProtNLM"/>
    </source>
</evidence>